<gene>
    <name evidence="3" type="ORF">O181_066015</name>
</gene>
<dbReference type="PANTHER" id="PTHR10655">
    <property type="entry name" value="LYSOPHOSPHOLIPASE-RELATED"/>
    <property type="match status" value="1"/>
</dbReference>
<accession>A0A9Q3I4P0</accession>
<dbReference type="InterPro" id="IPR029058">
    <property type="entry name" value="AB_hydrolase_fold"/>
</dbReference>
<keyword evidence="4" id="KW-1185">Reference proteome</keyword>
<dbReference type="PANTHER" id="PTHR10655:SF67">
    <property type="entry name" value="PHOSPHOLIPASE_CARBOXYLESTERASE SUPERFAMILY (AFU_ORTHOLOGUE AFUA_5G09340)"/>
    <property type="match status" value="1"/>
</dbReference>
<organism evidence="3 4">
    <name type="scientific">Austropuccinia psidii MF-1</name>
    <dbReference type="NCBI Taxonomy" id="1389203"/>
    <lineage>
        <taxon>Eukaryota</taxon>
        <taxon>Fungi</taxon>
        <taxon>Dikarya</taxon>
        <taxon>Basidiomycota</taxon>
        <taxon>Pucciniomycotina</taxon>
        <taxon>Pucciniomycetes</taxon>
        <taxon>Pucciniales</taxon>
        <taxon>Sphaerophragmiaceae</taxon>
        <taxon>Austropuccinia</taxon>
    </lineage>
</organism>
<sequence>MSTLQLDSLPVSAASKPNPTFTRIKPPPVFGYRPSPDGVDTNLLILLHGLGDTDKPFLALGTRLNLPQTAILALRAFERVPLLEEDCFQWWDSFDILTGLPLSNPNPSSALNKLIEILDVLISKQIGWEPQRIHLFGFGQGGSCVAELALLWNRVKPNSSNLGSLVSISGPLLSLPTIEPESRSISPSILLKNKCQQPQKSGNPFSNFGLSSFNSDNLGRLTAPVMISPHFRLGPKVDSPVHQRILASQQLSASNTMFLAKVTVGWLSSHLPRARRSTAQPTATRAFDSCPLSNCFHSGCIVKALGPSLDGLLCSSVFIDILKWCH</sequence>
<dbReference type="InterPro" id="IPR050565">
    <property type="entry name" value="LYPA1-2/EST-like"/>
</dbReference>
<comment type="similarity">
    <text evidence="1">Belongs to the AB hydrolase superfamily. AB hydrolase 2 family.</text>
</comment>
<dbReference type="Pfam" id="PF02230">
    <property type="entry name" value="Abhydrolase_2"/>
    <property type="match status" value="1"/>
</dbReference>
<dbReference type="GO" id="GO:0008474">
    <property type="term" value="F:palmitoyl-(protein) hydrolase activity"/>
    <property type="evidence" value="ECO:0007669"/>
    <property type="project" value="TreeGrafter"/>
</dbReference>
<dbReference type="GO" id="GO:0052689">
    <property type="term" value="F:carboxylic ester hydrolase activity"/>
    <property type="evidence" value="ECO:0007669"/>
    <property type="project" value="TreeGrafter"/>
</dbReference>
<evidence type="ECO:0000259" key="2">
    <source>
        <dbReference type="Pfam" id="PF02230"/>
    </source>
</evidence>
<evidence type="ECO:0000313" key="4">
    <source>
        <dbReference type="Proteomes" id="UP000765509"/>
    </source>
</evidence>
<protein>
    <recommendedName>
        <fullName evidence="2">Phospholipase/carboxylesterase/thioesterase domain-containing protein</fullName>
    </recommendedName>
</protein>
<dbReference type="GO" id="GO:0005737">
    <property type="term" value="C:cytoplasm"/>
    <property type="evidence" value="ECO:0007669"/>
    <property type="project" value="TreeGrafter"/>
</dbReference>
<dbReference type="OrthoDB" id="437457at2759"/>
<dbReference type="Gene3D" id="3.40.50.1820">
    <property type="entry name" value="alpha/beta hydrolase"/>
    <property type="match status" value="1"/>
</dbReference>
<name>A0A9Q3I4P0_9BASI</name>
<comment type="caution">
    <text evidence="3">The sequence shown here is derived from an EMBL/GenBank/DDBJ whole genome shotgun (WGS) entry which is preliminary data.</text>
</comment>
<evidence type="ECO:0000313" key="3">
    <source>
        <dbReference type="EMBL" id="MBW0526300.1"/>
    </source>
</evidence>
<proteinExistence type="inferred from homology"/>
<dbReference type="EMBL" id="AVOT02032544">
    <property type="protein sequence ID" value="MBW0526300.1"/>
    <property type="molecule type" value="Genomic_DNA"/>
</dbReference>
<dbReference type="InterPro" id="IPR003140">
    <property type="entry name" value="PLipase/COase/thioEstase"/>
</dbReference>
<reference evidence="3" key="1">
    <citation type="submission" date="2021-03" db="EMBL/GenBank/DDBJ databases">
        <title>Draft genome sequence of rust myrtle Austropuccinia psidii MF-1, a brazilian biotype.</title>
        <authorList>
            <person name="Quecine M.C."/>
            <person name="Pachon D.M.R."/>
            <person name="Bonatelli M.L."/>
            <person name="Correr F.H."/>
            <person name="Franceschini L.M."/>
            <person name="Leite T.F."/>
            <person name="Margarido G.R.A."/>
            <person name="Almeida C.A."/>
            <person name="Ferrarezi J.A."/>
            <person name="Labate C.A."/>
        </authorList>
    </citation>
    <scope>NUCLEOTIDE SEQUENCE</scope>
    <source>
        <strain evidence="3">MF-1</strain>
    </source>
</reference>
<dbReference type="Proteomes" id="UP000765509">
    <property type="component" value="Unassembled WGS sequence"/>
</dbReference>
<feature type="domain" description="Phospholipase/carboxylesterase/thioesterase" evidence="2">
    <location>
        <begin position="36"/>
        <end position="179"/>
    </location>
</feature>
<dbReference type="AlphaFoldDB" id="A0A9Q3I4P0"/>
<evidence type="ECO:0000256" key="1">
    <source>
        <dbReference type="ARBA" id="ARBA00006499"/>
    </source>
</evidence>
<dbReference type="SUPFAM" id="SSF53474">
    <property type="entry name" value="alpha/beta-Hydrolases"/>
    <property type="match status" value="1"/>
</dbReference>